<reference evidence="2" key="1">
    <citation type="submission" date="2022-10" db="EMBL/GenBank/DDBJ databases">
        <title>Tapping the CABI collections for fungal endophytes: first genome assemblies for Collariella, Neodidymelliopsis, Ascochyta clinopodiicola, Didymella pomorum, Didymosphaeria variabile, Neocosmospora piperis and Neocucurbitaria cava.</title>
        <authorList>
            <person name="Hill R."/>
        </authorList>
    </citation>
    <scope>NUCLEOTIDE SEQUENCE</scope>
    <source>
        <strain evidence="2">IMI 355091</strain>
    </source>
</reference>
<organism evidence="2 3">
    <name type="scientific">Didymella pomorum</name>
    <dbReference type="NCBI Taxonomy" id="749634"/>
    <lineage>
        <taxon>Eukaryota</taxon>
        <taxon>Fungi</taxon>
        <taxon>Dikarya</taxon>
        <taxon>Ascomycota</taxon>
        <taxon>Pezizomycotina</taxon>
        <taxon>Dothideomycetes</taxon>
        <taxon>Pleosporomycetidae</taxon>
        <taxon>Pleosporales</taxon>
        <taxon>Pleosporineae</taxon>
        <taxon>Didymellaceae</taxon>
        <taxon>Didymella</taxon>
    </lineage>
</organism>
<evidence type="ECO:0000313" key="2">
    <source>
        <dbReference type="EMBL" id="KAJ4399171.1"/>
    </source>
</evidence>
<accession>A0A9W9D3Q0</accession>
<protein>
    <submittedName>
        <fullName evidence="2">Uncharacterized protein</fullName>
    </submittedName>
</protein>
<sequence>MGAVDWAGAADVLNSIRLDDWLRPDKIDTAGFPDVKQWITLLRALVQHQVKRDLTKAESQQPSTPESKPTHQSSKTATAAKQYSKPTPSTDTVEAVDQAPKAAQPKLSYLKKM</sequence>
<keyword evidence="3" id="KW-1185">Reference proteome</keyword>
<evidence type="ECO:0000313" key="3">
    <source>
        <dbReference type="Proteomes" id="UP001140510"/>
    </source>
</evidence>
<gene>
    <name evidence="2" type="ORF">N0V91_009628</name>
</gene>
<dbReference type="Proteomes" id="UP001140510">
    <property type="component" value="Unassembled WGS sequence"/>
</dbReference>
<dbReference type="EMBL" id="JAPEVA010000112">
    <property type="protein sequence ID" value="KAJ4399171.1"/>
    <property type="molecule type" value="Genomic_DNA"/>
</dbReference>
<name>A0A9W9D3Q0_9PLEO</name>
<proteinExistence type="predicted"/>
<feature type="compositionally biased region" description="Polar residues" evidence="1">
    <location>
        <begin position="57"/>
        <end position="92"/>
    </location>
</feature>
<dbReference type="AlphaFoldDB" id="A0A9W9D3Q0"/>
<comment type="caution">
    <text evidence="2">The sequence shown here is derived from an EMBL/GenBank/DDBJ whole genome shotgun (WGS) entry which is preliminary data.</text>
</comment>
<evidence type="ECO:0000256" key="1">
    <source>
        <dbReference type="SAM" id="MobiDB-lite"/>
    </source>
</evidence>
<dbReference type="OrthoDB" id="5295996at2759"/>
<feature type="region of interest" description="Disordered" evidence="1">
    <location>
        <begin position="52"/>
        <end position="113"/>
    </location>
</feature>